<gene>
    <name evidence="1" type="ORF">SAMN04487894_107185</name>
</gene>
<reference evidence="2" key="1">
    <citation type="submission" date="2016-10" db="EMBL/GenBank/DDBJ databases">
        <authorList>
            <person name="Varghese N."/>
            <person name="Submissions S."/>
        </authorList>
    </citation>
    <scope>NUCLEOTIDE SEQUENCE [LARGE SCALE GENOMIC DNA]</scope>
    <source>
        <strain evidence="2">DSM 25811 / CCM 8410 / LMG 26954 / E90</strain>
    </source>
</reference>
<sequence>MVRKDLGNGFAIVNNHIILHFNKEVYRKFYPLIHFPDFEIIESNGSNFHYFRDKNNIYLESHMNPFCVLADAHPLDFHLLDFKKGMATSNGTDYIFDQKLPYRFEDVKPLSGLYQQVNNKIYFAYFKEVPAVDTATFEVLYGERIGNMAKDRRNVYFRDKIIPEADAGSFRILEQCINSAYYHEWDHTFYAVDRQFAFYIDTIAKTVKTIRTKSPDRLRFQIKDELGYAIDDDYRYLFGKRKR</sequence>
<dbReference type="OrthoDB" id="1327275at2"/>
<evidence type="ECO:0000313" key="2">
    <source>
        <dbReference type="Proteomes" id="UP000198757"/>
    </source>
</evidence>
<dbReference type="AlphaFoldDB" id="A0A1G6TE80"/>
<dbReference type="STRING" id="1285928.SAMN04487894_107185"/>
<name>A0A1G6TE80_NIADE</name>
<dbReference type="Pfam" id="PF13644">
    <property type="entry name" value="DKNYY"/>
    <property type="match status" value="1"/>
</dbReference>
<dbReference type="EMBL" id="FMZO01000007">
    <property type="protein sequence ID" value="SDD27339.1"/>
    <property type="molecule type" value="Genomic_DNA"/>
</dbReference>
<dbReference type="Proteomes" id="UP000198757">
    <property type="component" value="Unassembled WGS sequence"/>
</dbReference>
<organism evidence="1 2">
    <name type="scientific">Niabella drilacis (strain DSM 25811 / CCM 8410 / CCUG 62505 / LMG 26954 / E90)</name>
    <dbReference type="NCBI Taxonomy" id="1285928"/>
    <lineage>
        <taxon>Bacteria</taxon>
        <taxon>Pseudomonadati</taxon>
        <taxon>Bacteroidota</taxon>
        <taxon>Chitinophagia</taxon>
        <taxon>Chitinophagales</taxon>
        <taxon>Chitinophagaceae</taxon>
        <taxon>Niabella</taxon>
    </lineage>
</organism>
<proteinExistence type="predicted"/>
<dbReference type="InterPro" id="IPR027375">
    <property type="entry name" value="DKNYY"/>
</dbReference>
<protein>
    <submittedName>
        <fullName evidence="1">DKNYY family protein</fullName>
    </submittedName>
</protein>
<keyword evidence="2" id="KW-1185">Reference proteome</keyword>
<accession>A0A1G6TE80</accession>
<dbReference type="RefSeq" id="WP_090390792.1">
    <property type="nucleotide sequence ID" value="NZ_FMZO01000007.1"/>
</dbReference>
<evidence type="ECO:0000313" key="1">
    <source>
        <dbReference type="EMBL" id="SDD27339.1"/>
    </source>
</evidence>